<comment type="subcellular location">
    <subcellularLocation>
        <location evidence="1">Endoplasmic reticulum membrane</location>
        <topology evidence="1">Multi-pass membrane protein</topology>
    </subcellularLocation>
</comment>
<keyword evidence="8 11" id="KW-0472">Membrane</keyword>
<protein>
    <recommendedName>
        <fullName evidence="10">intramembrane prenyl-peptidase Rce1</fullName>
        <ecNumber evidence="10">3.4.26.1</ecNumber>
    </recommendedName>
</protein>
<dbReference type="InterPro" id="IPR039731">
    <property type="entry name" value="Rce1"/>
</dbReference>
<dbReference type="PANTHER" id="PTHR13046:SF0">
    <property type="entry name" value="CAAX PRENYL PROTEASE 2"/>
    <property type="match status" value="1"/>
</dbReference>
<comment type="catalytic activity">
    <reaction evidence="9">
        <text>Hydrolyzes the peptide bond -P2-(S-farnesyl or geranylgeranyl)C-P1'-P2'-P3'-COOH where P1' and P2' are amino acids with aliphatic sidechains and P3' is any C-terminal residue.</text>
        <dbReference type="EC" id="3.4.26.1"/>
    </reaction>
</comment>
<keyword evidence="6" id="KW-0256">Endoplasmic reticulum</keyword>
<keyword evidence="4 11" id="KW-0812">Transmembrane</keyword>
<evidence type="ECO:0000256" key="3">
    <source>
        <dbReference type="ARBA" id="ARBA00022670"/>
    </source>
</evidence>
<reference evidence="13 14" key="1">
    <citation type="journal article" date="2018" name="Mol. Biol. Evol.">
        <title>Broad Genomic Sampling Reveals a Smut Pathogenic Ancestry of the Fungal Clade Ustilaginomycotina.</title>
        <authorList>
            <person name="Kijpornyongpan T."/>
            <person name="Mondo S.J."/>
            <person name="Barry K."/>
            <person name="Sandor L."/>
            <person name="Lee J."/>
            <person name="Lipzen A."/>
            <person name="Pangilinan J."/>
            <person name="LaButti K."/>
            <person name="Hainaut M."/>
            <person name="Henrissat B."/>
            <person name="Grigoriev I.V."/>
            <person name="Spatafora J.W."/>
            <person name="Aime M.C."/>
        </authorList>
    </citation>
    <scope>NUCLEOTIDE SEQUENCE [LARGE SCALE GENOMIC DNA]</scope>
    <source>
        <strain evidence="13 14">MCA 4198</strain>
    </source>
</reference>
<sequence length="341" mass="37022">MGIFHLPDPFTAALSPVTAAAASSVLTLSYVGGLYVSTRTRVGRSQKEGAALISRDDAAVVKARMKTASVVSLASLAAAGAILNNGGAFNGQHPLIATFSTLRALGMPLPAPSILHSNTLPFTPSVTLFSLHHVLPAVLSPLLLTSTLFLGPLYVCFLDRELPGQRMFNYSTMVRARWDNVWGLRNYVVGPLTEEVVFRACILSLHYFAGIKNKALLVFATPIYFGVAHLHHAYEAYVESGRTKEGLKRGLLRAAVQFAYTSVFGWYANFLFLRSGTIVAPLVAHIFCNIAGLPAPAQAAERFERRKWAIYATHALGIVAFGYNLFKWTVPGLYGGSLFWS</sequence>
<dbReference type="EC" id="3.4.26.1" evidence="10"/>
<dbReference type="Proteomes" id="UP000245768">
    <property type="component" value="Unassembled WGS sequence"/>
</dbReference>
<comment type="similarity">
    <text evidence="2">Belongs to the peptidase U48 family.</text>
</comment>
<gene>
    <name evidence="13" type="ORF">FA10DRAFT_279353</name>
</gene>
<dbReference type="Pfam" id="PF02517">
    <property type="entry name" value="Rce1-like"/>
    <property type="match status" value="1"/>
</dbReference>
<dbReference type="GO" id="GO:0004222">
    <property type="term" value="F:metalloendopeptidase activity"/>
    <property type="evidence" value="ECO:0007669"/>
    <property type="project" value="InterPro"/>
</dbReference>
<keyword evidence="14" id="KW-1185">Reference proteome</keyword>
<dbReference type="InParanoid" id="A0A316YLW1"/>
<evidence type="ECO:0000256" key="7">
    <source>
        <dbReference type="ARBA" id="ARBA00022989"/>
    </source>
</evidence>
<evidence type="ECO:0000256" key="9">
    <source>
        <dbReference type="ARBA" id="ARBA00047280"/>
    </source>
</evidence>
<evidence type="ECO:0000256" key="6">
    <source>
        <dbReference type="ARBA" id="ARBA00022824"/>
    </source>
</evidence>
<organism evidence="13 14">
    <name type="scientific">Acaromyces ingoldii</name>
    <dbReference type="NCBI Taxonomy" id="215250"/>
    <lineage>
        <taxon>Eukaryota</taxon>
        <taxon>Fungi</taxon>
        <taxon>Dikarya</taxon>
        <taxon>Basidiomycota</taxon>
        <taxon>Ustilaginomycotina</taxon>
        <taxon>Exobasidiomycetes</taxon>
        <taxon>Exobasidiales</taxon>
        <taxon>Cryptobasidiaceae</taxon>
        <taxon>Acaromyces</taxon>
    </lineage>
</organism>
<dbReference type="GO" id="GO:0071586">
    <property type="term" value="P:CAAX-box protein processing"/>
    <property type="evidence" value="ECO:0007669"/>
    <property type="project" value="InterPro"/>
</dbReference>
<evidence type="ECO:0000313" key="14">
    <source>
        <dbReference type="Proteomes" id="UP000245768"/>
    </source>
</evidence>
<keyword evidence="7 11" id="KW-1133">Transmembrane helix</keyword>
<keyword evidence="3" id="KW-0645">Protease</keyword>
<evidence type="ECO:0000256" key="8">
    <source>
        <dbReference type="ARBA" id="ARBA00023136"/>
    </source>
</evidence>
<evidence type="ECO:0000256" key="10">
    <source>
        <dbReference type="ARBA" id="ARBA00049729"/>
    </source>
</evidence>
<feature type="transmembrane region" description="Helical" evidence="11">
    <location>
        <begin position="251"/>
        <end position="272"/>
    </location>
</feature>
<dbReference type="GeneID" id="37045450"/>
<evidence type="ECO:0000256" key="1">
    <source>
        <dbReference type="ARBA" id="ARBA00004477"/>
    </source>
</evidence>
<evidence type="ECO:0000256" key="5">
    <source>
        <dbReference type="ARBA" id="ARBA00022801"/>
    </source>
</evidence>
<accession>A0A316YLW1</accession>
<feature type="transmembrane region" description="Helical" evidence="11">
    <location>
        <begin position="70"/>
        <end position="89"/>
    </location>
</feature>
<evidence type="ECO:0000313" key="13">
    <source>
        <dbReference type="EMBL" id="PWN90142.1"/>
    </source>
</evidence>
<keyword evidence="5" id="KW-0378">Hydrolase</keyword>
<dbReference type="RefSeq" id="XP_025377340.1">
    <property type="nucleotide sequence ID" value="XM_025523534.1"/>
</dbReference>
<evidence type="ECO:0000256" key="4">
    <source>
        <dbReference type="ARBA" id="ARBA00022692"/>
    </source>
</evidence>
<dbReference type="EMBL" id="KZ819636">
    <property type="protein sequence ID" value="PWN90142.1"/>
    <property type="molecule type" value="Genomic_DNA"/>
</dbReference>
<dbReference type="AlphaFoldDB" id="A0A316YLW1"/>
<feature type="transmembrane region" description="Helical" evidence="11">
    <location>
        <begin position="12"/>
        <end position="36"/>
    </location>
</feature>
<dbReference type="GO" id="GO:0005789">
    <property type="term" value="C:endoplasmic reticulum membrane"/>
    <property type="evidence" value="ECO:0007669"/>
    <property type="project" value="UniProtKB-SubCell"/>
</dbReference>
<dbReference type="PANTHER" id="PTHR13046">
    <property type="entry name" value="PROTEASE U48 CAAX PRENYL PROTEASE RCE1"/>
    <property type="match status" value="1"/>
</dbReference>
<feature type="domain" description="CAAX prenyl protease 2/Lysostaphin resistance protein A-like" evidence="12">
    <location>
        <begin position="180"/>
        <end position="290"/>
    </location>
</feature>
<evidence type="ECO:0000259" key="12">
    <source>
        <dbReference type="Pfam" id="PF02517"/>
    </source>
</evidence>
<evidence type="ECO:0000256" key="11">
    <source>
        <dbReference type="SAM" id="Phobius"/>
    </source>
</evidence>
<dbReference type="FunCoup" id="A0A316YLW1">
    <property type="interactions" value="284"/>
</dbReference>
<evidence type="ECO:0000256" key="2">
    <source>
        <dbReference type="ARBA" id="ARBA00006897"/>
    </source>
</evidence>
<dbReference type="OrthoDB" id="271604at2759"/>
<proteinExistence type="inferred from homology"/>
<dbReference type="InterPro" id="IPR003675">
    <property type="entry name" value="Rce1/LyrA-like_dom"/>
</dbReference>
<dbReference type="STRING" id="215250.A0A316YLW1"/>
<feature type="transmembrane region" description="Helical" evidence="11">
    <location>
        <begin position="308"/>
        <end position="326"/>
    </location>
</feature>
<feature type="transmembrane region" description="Helical" evidence="11">
    <location>
        <begin position="134"/>
        <end position="157"/>
    </location>
</feature>
<name>A0A316YLW1_9BASI</name>